<evidence type="ECO:0000313" key="13">
    <source>
        <dbReference type="Proteomes" id="UP001163828"/>
    </source>
</evidence>
<dbReference type="InterPro" id="IPR031127">
    <property type="entry name" value="E3_UB_ligase_RBR"/>
</dbReference>
<keyword evidence="7" id="KW-0833">Ubl conjugation pathway</keyword>
<keyword evidence="8" id="KW-0862">Zinc</keyword>
<dbReference type="InterPro" id="IPR044066">
    <property type="entry name" value="TRIAD_supradom"/>
</dbReference>
<protein>
    <recommendedName>
        <fullName evidence="2">RBR-type E3 ubiquitin transferase</fullName>
        <ecNumber evidence="2">2.3.2.31</ecNumber>
    </recommendedName>
</protein>
<dbReference type="Pfam" id="PF01485">
    <property type="entry name" value="IBR"/>
    <property type="match status" value="1"/>
</dbReference>
<evidence type="ECO:0000256" key="1">
    <source>
        <dbReference type="ARBA" id="ARBA00001798"/>
    </source>
</evidence>
<comment type="caution">
    <text evidence="12">The sequence shown here is derived from an EMBL/GenBank/DDBJ whole genome shotgun (WGS) entry which is preliminary data.</text>
</comment>
<gene>
    <name evidence="12" type="ORF">F5050DRAFT_1539209</name>
</gene>
<evidence type="ECO:0000256" key="6">
    <source>
        <dbReference type="ARBA" id="ARBA00022771"/>
    </source>
</evidence>
<dbReference type="EMBL" id="MU790611">
    <property type="protein sequence ID" value="KAJ3996495.1"/>
    <property type="molecule type" value="Genomic_DNA"/>
</dbReference>
<evidence type="ECO:0000256" key="2">
    <source>
        <dbReference type="ARBA" id="ARBA00012251"/>
    </source>
</evidence>
<dbReference type="SUPFAM" id="SSF57850">
    <property type="entry name" value="RING/U-box"/>
    <property type="match status" value="1"/>
</dbReference>
<dbReference type="Pfam" id="PF22191">
    <property type="entry name" value="IBR_1"/>
    <property type="match status" value="1"/>
</dbReference>
<dbReference type="PROSITE" id="PS51873">
    <property type="entry name" value="TRIAD"/>
    <property type="match status" value="1"/>
</dbReference>
<sequence length="167" mass="18756">LTCLGDENNCTSPLPIWLACQVLSAAKFDSVAEAAFEAYLHGRPDEFHYCPSPDCMKVYQPAPSGNTLQCPSCLLRICPQCHVEQHDGIDCPDDRDEIEKESVRNNEWIKTHNVKNCPSCKVPIERAEGCNHVTCIHCQTHICWVCMQTFPRGDGIYNHMRAEHGGI</sequence>
<name>A0ABQ8QD97_9AGAR</name>
<evidence type="ECO:0000256" key="7">
    <source>
        <dbReference type="ARBA" id="ARBA00022786"/>
    </source>
</evidence>
<feature type="non-terminal residue" evidence="12">
    <location>
        <position position="167"/>
    </location>
</feature>
<dbReference type="InterPro" id="IPR002867">
    <property type="entry name" value="IBR_dom"/>
</dbReference>
<feature type="domain" description="RING-type" evidence="11">
    <location>
        <begin position="1"/>
        <end position="167"/>
    </location>
</feature>
<keyword evidence="3" id="KW-0808">Transferase</keyword>
<proteinExistence type="predicted"/>
<dbReference type="PANTHER" id="PTHR11685">
    <property type="entry name" value="RBR FAMILY RING FINGER AND IBR DOMAIN-CONTAINING"/>
    <property type="match status" value="1"/>
</dbReference>
<dbReference type="Proteomes" id="UP001163828">
    <property type="component" value="Unassembled WGS sequence"/>
</dbReference>
<dbReference type="CDD" id="cd20335">
    <property type="entry name" value="BRcat_RBR"/>
    <property type="match status" value="1"/>
</dbReference>
<keyword evidence="5" id="KW-0677">Repeat</keyword>
<dbReference type="InterPro" id="IPR013087">
    <property type="entry name" value="Znf_C2H2_type"/>
</dbReference>
<evidence type="ECO:0000259" key="11">
    <source>
        <dbReference type="PROSITE" id="PS51873"/>
    </source>
</evidence>
<dbReference type="Gene3D" id="1.20.120.1750">
    <property type="match status" value="1"/>
</dbReference>
<dbReference type="PROSITE" id="PS00028">
    <property type="entry name" value="ZINC_FINGER_C2H2_1"/>
    <property type="match status" value="1"/>
</dbReference>
<evidence type="ECO:0000256" key="8">
    <source>
        <dbReference type="ARBA" id="ARBA00022833"/>
    </source>
</evidence>
<keyword evidence="13" id="KW-1185">Reference proteome</keyword>
<dbReference type="PROSITE" id="PS50157">
    <property type="entry name" value="ZINC_FINGER_C2H2_2"/>
    <property type="match status" value="1"/>
</dbReference>
<evidence type="ECO:0000256" key="3">
    <source>
        <dbReference type="ARBA" id="ARBA00022679"/>
    </source>
</evidence>
<reference evidence="12" key="1">
    <citation type="submission" date="2022-08" db="EMBL/GenBank/DDBJ databases">
        <authorList>
            <consortium name="DOE Joint Genome Institute"/>
            <person name="Min B."/>
            <person name="Riley R."/>
            <person name="Sierra-Patev S."/>
            <person name="Naranjo-Ortiz M."/>
            <person name="Looney B."/>
            <person name="Konkel Z."/>
            <person name="Slot J.C."/>
            <person name="Sakamoto Y."/>
            <person name="Steenwyk J.L."/>
            <person name="Rokas A."/>
            <person name="Carro J."/>
            <person name="Camarero S."/>
            <person name="Ferreira P."/>
            <person name="Molpeceres G."/>
            <person name="Ruiz-Duenas F.J."/>
            <person name="Serrano A."/>
            <person name="Henrissat B."/>
            <person name="Drula E."/>
            <person name="Hughes K.W."/>
            <person name="Mata J.L."/>
            <person name="Ishikawa N.K."/>
            <person name="Vargas-Isla R."/>
            <person name="Ushijima S."/>
            <person name="Smith C.A."/>
            <person name="Ahrendt S."/>
            <person name="Andreopoulos W."/>
            <person name="He G."/>
            <person name="Labutti K."/>
            <person name="Lipzen A."/>
            <person name="Ng V."/>
            <person name="Sandor L."/>
            <person name="Barry K."/>
            <person name="Martinez A.T."/>
            <person name="Xiao Y."/>
            <person name="Gibbons J.G."/>
            <person name="Terashima K."/>
            <person name="Hibbett D.S."/>
            <person name="Grigoriev I.V."/>
        </authorList>
    </citation>
    <scope>NUCLEOTIDE SEQUENCE</scope>
    <source>
        <strain evidence="12">TFB10827</strain>
    </source>
</reference>
<keyword evidence="6 9" id="KW-0863">Zinc-finger</keyword>
<evidence type="ECO:0000259" key="10">
    <source>
        <dbReference type="PROSITE" id="PS50157"/>
    </source>
</evidence>
<feature type="domain" description="C2H2-type" evidence="10">
    <location>
        <begin position="141"/>
        <end position="167"/>
    </location>
</feature>
<evidence type="ECO:0000256" key="5">
    <source>
        <dbReference type="ARBA" id="ARBA00022737"/>
    </source>
</evidence>
<keyword evidence="4" id="KW-0479">Metal-binding</keyword>
<accession>A0ABQ8QD97</accession>
<dbReference type="SMART" id="SM00647">
    <property type="entry name" value="IBR"/>
    <property type="match status" value="2"/>
</dbReference>
<dbReference type="EC" id="2.3.2.31" evidence="2"/>
<evidence type="ECO:0000256" key="9">
    <source>
        <dbReference type="PROSITE-ProRule" id="PRU00042"/>
    </source>
</evidence>
<organism evidence="12 13">
    <name type="scientific">Lentinula boryana</name>
    <dbReference type="NCBI Taxonomy" id="40481"/>
    <lineage>
        <taxon>Eukaryota</taxon>
        <taxon>Fungi</taxon>
        <taxon>Dikarya</taxon>
        <taxon>Basidiomycota</taxon>
        <taxon>Agaricomycotina</taxon>
        <taxon>Agaricomycetes</taxon>
        <taxon>Agaricomycetidae</taxon>
        <taxon>Agaricales</taxon>
        <taxon>Marasmiineae</taxon>
        <taxon>Omphalotaceae</taxon>
        <taxon>Lentinula</taxon>
    </lineage>
</organism>
<comment type="catalytic activity">
    <reaction evidence="1">
        <text>[E2 ubiquitin-conjugating enzyme]-S-ubiquitinyl-L-cysteine + [acceptor protein]-L-lysine = [E2 ubiquitin-conjugating enzyme]-L-cysteine + [acceptor protein]-N(6)-ubiquitinyl-L-lysine.</text>
        <dbReference type="EC" id="2.3.2.31"/>
    </reaction>
</comment>
<evidence type="ECO:0000313" key="12">
    <source>
        <dbReference type="EMBL" id="KAJ3996495.1"/>
    </source>
</evidence>
<feature type="non-terminal residue" evidence="12">
    <location>
        <position position="1"/>
    </location>
</feature>
<evidence type="ECO:0000256" key="4">
    <source>
        <dbReference type="ARBA" id="ARBA00022723"/>
    </source>
</evidence>